<dbReference type="InterPro" id="IPR018108">
    <property type="entry name" value="MCP_transmembrane"/>
</dbReference>
<feature type="compositionally biased region" description="Pro residues" evidence="9">
    <location>
        <begin position="411"/>
        <end position="423"/>
    </location>
</feature>
<dbReference type="Proteomes" id="UP000239649">
    <property type="component" value="Unassembled WGS sequence"/>
</dbReference>
<organism evidence="12 13">
    <name type="scientific">Micractinium conductrix</name>
    <dbReference type="NCBI Taxonomy" id="554055"/>
    <lineage>
        <taxon>Eukaryota</taxon>
        <taxon>Viridiplantae</taxon>
        <taxon>Chlorophyta</taxon>
        <taxon>core chlorophytes</taxon>
        <taxon>Trebouxiophyceae</taxon>
        <taxon>Chlorellales</taxon>
        <taxon>Chlorellaceae</taxon>
        <taxon>Chlorella clade</taxon>
        <taxon>Micractinium</taxon>
    </lineage>
</organism>
<keyword evidence="5" id="KW-0677">Repeat</keyword>
<dbReference type="PANTHER" id="PTHR45618">
    <property type="entry name" value="MITOCHONDRIAL DICARBOXYLATE CARRIER-RELATED"/>
    <property type="match status" value="1"/>
</dbReference>
<evidence type="ECO:0000259" key="11">
    <source>
        <dbReference type="PROSITE" id="PS51746"/>
    </source>
</evidence>
<name>A0A2P6VLW4_9CHLO</name>
<accession>A0A2P6VLW4</accession>
<dbReference type="InterPro" id="IPR008984">
    <property type="entry name" value="SMAD_FHA_dom_sf"/>
</dbReference>
<dbReference type="InterPro" id="IPR036457">
    <property type="entry name" value="PPM-type-like_dom_sf"/>
</dbReference>
<evidence type="ECO:0000256" key="2">
    <source>
        <dbReference type="ARBA" id="ARBA00006375"/>
    </source>
</evidence>
<evidence type="ECO:0000256" key="9">
    <source>
        <dbReference type="SAM" id="MobiDB-lite"/>
    </source>
</evidence>
<dbReference type="Pfam" id="PF00498">
    <property type="entry name" value="FHA"/>
    <property type="match status" value="1"/>
</dbReference>
<dbReference type="EMBL" id="LHPF02000003">
    <property type="protein sequence ID" value="PSC75079.1"/>
    <property type="molecule type" value="Genomic_DNA"/>
</dbReference>
<comment type="caution">
    <text evidence="12">The sequence shown here is derived from an EMBL/GenBank/DDBJ whole genome shotgun (WGS) entry which is preliminary data.</text>
</comment>
<feature type="region of interest" description="Disordered" evidence="9">
    <location>
        <begin position="588"/>
        <end position="612"/>
    </location>
</feature>
<feature type="region of interest" description="Disordered" evidence="9">
    <location>
        <begin position="655"/>
        <end position="709"/>
    </location>
</feature>
<feature type="repeat" description="Solcar" evidence="8">
    <location>
        <begin position="118"/>
        <end position="203"/>
    </location>
</feature>
<proteinExistence type="inferred from homology"/>
<dbReference type="Pfam" id="PF00153">
    <property type="entry name" value="Mito_carr"/>
    <property type="match status" value="3"/>
</dbReference>
<evidence type="ECO:0000256" key="8">
    <source>
        <dbReference type="PROSITE-ProRule" id="PRU00282"/>
    </source>
</evidence>
<dbReference type="CDD" id="cd22678">
    <property type="entry name" value="FHA_PP2C70-like"/>
    <property type="match status" value="1"/>
</dbReference>
<feature type="compositionally biased region" description="Low complexity" evidence="9">
    <location>
        <begin position="669"/>
        <end position="697"/>
    </location>
</feature>
<evidence type="ECO:0000256" key="7">
    <source>
        <dbReference type="ARBA" id="ARBA00023136"/>
    </source>
</evidence>
<comment type="similarity">
    <text evidence="2">Belongs to the mitochondrial carrier (TC 2.A.29) family.</text>
</comment>
<evidence type="ECO:0000256" key="4">
    <source>
        <dbReference type="ARBA" id="ARBA00022692"/>
    </source>
</evidence>
<feature type="domain" description="FHA" evidence="10">
    <location>
        <begin position="877"/>
        <end position="928"/>
    </location>
</feature>
<feature type="region of interest" description="Disordered" evidence="9">
    <location>
        <begin position="342"/>
        <end position="460"/>
    </location>
</feature>
<dbReference type="SUPFAM" id="SSF49879">
    <property type="entry name" value="SMAD/FHA domain"/>
    <property type="match status" value="1"/>
</dbReference>
<dbReference type="OrthoDB" id="420076at2759"/>
<dbReference type="InterPro" id="IPR023395">
    <property type="entry name" value="MCP_dom_sf"/>
</dbReference>
<keyword evidence="6" id="KW-1133">Transmembrane helix</keyword>
<dbReference type="Gene3D" id="2.60.200.20">
    <property type="match status" value="1"/>
</dbReference>
<keyword evidence="13" id="KW-1185">Reference proteome</keyword>
<keyword evidence="3" id="KW-0813">Transport</keyword>
<feature type="compositionally biased region" description="Low complexity" evidence="9">
    <location>
        <begin position="430"/>
        <end position="454"/>
    </location>
</feature>
<evidence type="ECO:0000259" key="10">
    <source>
        <dbReference type="PROSITE" id="PS50006"/>
    </source>
</evidence>
<feature type="repeat" description="Solcar" evidence="8">
    <location>
        <begin position="25"/>
        <end position="109"/>
    </location>
</feature>
<dbReference type="SMART" id="SM00240">
    <property type="entry name" value="FHA"/>
    <property type="match status" value="1"/>
</dbReference>
<feature type="repeat" description="Solcar" evidence="8">
    <location>
        <begin position="212"/>
        <end position="296"/>
    </location>
</feature>
<reference evidence="12 13" key="1">
    <citation type="journal article" date="2018" name="Plant J.">
        <title>Genome sequences of Chlorella sorokiniana UTEX 1602 and Micractinium conductrix SAG 241.80: implications to maltose excretion by a green alga.</title>
        <authorList>
            <person name="Arriola M.B."/>
            <person name="Velmurugan N."/>
            <person name="Zhang Y."/>
            <person name="Plunkett M.H."/>
            <person name="Hondzo H."/>
            <person name="Barney B.M."/>
        </authorList>
    </citation>
    <scope>NUCLEOTIDE SEQUENCE [LARGE SCALE GENOMIC DNA]</scope>
    <source>
        <strain evidence="12 13">SAG 241.80</strain>
    </source>
</reference>
<evidence type="ECO:0000256" key="5">
    <source>
        <dbReference type="ARBA" id="ARBA00022737"/>
    </source>
</evidence>
<dbReference type="PROSITE" id="PS50006">
    <property type="entry name" value="FHA_DOMAIN"/>
    <property type="match status" value="1"/>
</dbReference>
<keyword evidence="4 8" id="KW-0812">Transmembrane</keyword>
<dbReference type="InterPro" id="IPR000253">
    <property type="entry name" value="FHA_dom"/>
</dbReference>
<dbReference type="Gene3D" id="3.60.40.10">
    <property type="entry name" value="PPM-type phosphatase domain"/>
    <property type="match status" value="1"/>
</dbReference>
<keyword evidence="7 8" id="KW-0472">Membrane</keyword>
<dbReference type="PROSITE" id="PS50920">
    <property type="entry name" value="SOLCAR"/>
    <property type="match status" value="3"/>
</dbReference>
<dbReference type="GO" id="GO:0016020">
    <property type="term" value="C:membrane"/>
    <property type="evidence" value="ECO:0007669"/>
    <property type="project" value="UniProtKB-SubCell"/>
</dbReference>
<evidence type="ECO:0000313" key="12">
    <source>
        <dbReference type="EMBL" id="PSC75079.1"/>
    </source>
</evidence>
<evidence type="ECO:0000256" key="1">
    <source>
        <dbReference type="ARBA" id="ARBA00004141"/>
    </source>
</evidence>
<dbReference type="SUPFAM" id="SSF103506">
    <property type="entry name" value="Mitochondrial carrier"/>
    <property type="match status" value="1"/>
</dbReference>
<protein>
    <submittedName>
        <fullName evidence="12">Phosphatase 2C 70</fullName>
    </submittedName>
</protein>
<dbReference type="InterPro" id="IPR050391">
    <property type="entry name" value="Mito_Metabolite_Transporter"/>
</dbReference>
<evidence type="ECO:0000313" key="13">
    <source>
        <dbReference type="Proteomes" id="UP000239649"/>
    </source>
</evidence>
<dbReference type="SUPFAM" id="SSF81606">
    <property type="entry name" value="PP2C-like"/>
    <property type="match status" value="1"/>
</dbReference>
<feature type="compositionally biased region" description="Low complexity" evidence="9">
    <location>
        <begin position="588"/>
        <end position="598"/>
    </location>
</feature>
<dbReference type="SMART" id="SM00332">
    <property type="entry name" value="PP2Cc"/>
    <property type="match status" value="1"/>
</dbReference>
<feature type="domain" description="PPM-type phosphatase" evidence="11">
    <location>
        <begin position="1022"/>
        <end position="1294"/>
    </location>
</feature>
<evidence type="ECO:0000256" key="6">
    <source>
        <dbReference type="ARBA" id="ARBA00022989"/>
    </source>
</evidence>
<evidence type="ECO:0000256" key="3">
    <source>
        <dbReference type="ARBA" id="ARBA00022448"/>
    </source>
</evidence>
<dbReference type="STRING" id="554055.A0A2P6VLW4"/>
<dbReference type="Gene3D" id="1.50.40.10">
    <property type="entry name" value="Mitochondrial carrier domain"/>
    <property type="match status" value="1"/>
</dbReference>
<dbReference type="PROSITE" id="PS51746">
    <property type="entry name" value="PPM_2"/>
    <property type="match status" value="1"/>
</dbReference>
<dbReference type="Pfam" id="PF00481">
    <property type="entry name" value="PP2C"/>
    <property type="match status" value="1"/>
</dbReference>
<gene>
    <name evidence="12" type="ORF">C2E20_2052</name>
</gene>
<comment type="subcellular location">
    <subcellularLocation>
        <location evidence="1">Membrane</location>
        <topology evidence="1">Multi-pass membrane protein</topology>
    </subcellularLocation>
</comment>
<sequence>MAAIQGVEEQPPAEQEQRQNWAEANPVLANFAASGGSVATGVVLTNGIDVVKVRQQLAGPEARNLVATAWQVVRGEGLMALQRGIVPAVARGVLYGGLRIGLYTPMKSLLGADSNGGSSLGSKVAAGMLSGALAAGVSNPTDLVKTHMQKGGSGSGGGPFTVMARVVKAEGVRGLWVGTTPSMARAALLTASQCATYDELKLLFVRGWGWEDNLRTHFTVSALAGLVTTTVTAPVDMVKTNMFVNPQLYPTPTACVQKIVAQQGVRGLFKGWGAQWARQGPMTTVIFVANEWLRGTLGMPTLWWSFGDMQPNCWDGGLALRLAGAAAVALGFHAAWRVLQRPRPPGPAPERCAEASEPLGASSTDEETAGKSSHAAEPDRRAAVPRTAAGAAQPHAADELPLAVDDSAAPSAPPRPTAAPPTPEQWKTHAAAAAAALPPPAAAGLPDADDLPGGVEEAPVFPSAGMLPGGVEEVALLPVGEEDAVEWERQLREGDPTDVAAVPLGSPFVPPLLAAGPDAAAVAGFDLSGAAPTIPLFSNFVPPPPAAGSAAAAAAAAALAQAAAASEAGEGGSPPSVPRHRRRRSLLSEGLEQQEQQEAGTEVGSDSSAAPGLPAEERQLLAELAELREAAAAGAAAGPSGLTGRPVGLRVEVPSDPYELPAAPPVPPSAAAWPPQQRDLQPPAEQQQQQQQLEALPSGELSRGGTPVGFDQQQCAAEAAAAAAEYFAAAPPLLPGRGGAGGPTPDSVAAALQRAVELAASGPGTMGGGAPCGAAGHPHALGTRGTLGGGTFRSATLPAPMGPPQSSGDSAWGLGISMLQERSAGLHMERHLPRLSEEIEGVRASVDVDVPLACKLDVVGGPCSSGSYTSTEDVLEIIIGRNQGVTMHLNDGEVSGQHAAVRWSSVDKCWKVVDLGSLNGTLLNGEPISVAGRKRGRDYRLSSDDILQLGSFTKIKVSTFPRDLLDPLQSRCGSLPVGSMPRSLTMPKHRIPSFTSLLSPKITNTPSKKATVAAASDELRLECCIISRTGRDHQRKGQTCEDVACAECPLHGSEEALDGSPAALFCVFDGHCGRAAADAASTALPDEVSTRLRGVRDALAAAQGAEDMLHAAFLATDEAISAEEGCTATAVLMWRDGEGAVCLQCANVGDSASLFIDPDSGRALELTEDHRLTNPRERQRLQDMGIQLASNARRLYGLNLCRGLGDKFLKDEDLGLSAEPHVSGVVRLAEQQGCILLIASDGLWDVTDVDAVTAVIVQADREQDGSVLEITQAVISHAMKQHTKDDVTALVVRVWPSSEWELRSPTKNLDDGEVAAFVS</sequence>
<dbReference type="CDD" id="cd00143">
    <property type="entry name" value="PP2Cc"/>
    <property type="match status" value="1"/>
</dbReference>
<dbReference type="InterPro" id="IPR001932">
    <property type="entry name" value="PPM-type_phosphatase-like_dom"/>
</dbReference>